<dbReference type="OrthoDB" id="5295702at2"/>
<sequence>MRVLITGAKGFVGPYVYDALRSVCGAEVAVIATSKDGGPHPAFGHVEALDVTDPAAVHDAIARHRPTHVINLAAVAALGAAQADPQNTWRIHVGGALNVANAVLANAPGCWLIHVGSGLVYGESAKTGRPLDESTLLAPIDDYAVTKAAADLALGALARQGLKCVRMRPFNHTGPGQTEAFAVPAFAMQIARIEAGLAPPVIRVGNLDAKRDFLDARDIANAYARVVSASSDLAPNTIFNVASGVSWRMGDILDLLLAQSSAKIVTEQDPLRLRPSDLPSIVGDATRARNQLGWAPEHRFEDTLAAVLRDCRARVAKA</sequence>
<dbReference type="InterPro" id="IPR050177">
    <property type="entry name" value="Lipid_A_modif_metabolic_enz"/>
</dbReference>
<evidence type="ECO:0000313" key="2">
    <source>
        <dbReference type="EMBL" id="RAZ92879.1"/>
    </source>
</evidence>
<comment type="caution">
    <text evidence="2">The sequence shown here is derived from an EMBL/GenBank/DDBJ whole genome shotgun (WGS) entry which is preliminary data.</text>
</comment>
<proteinExistence type="predicted"/>
<dbReference type="Pfam" id="PF16363">
    <property type="entry name" value="GDP_Man_Dehyd"/>
    <property type="match status" value="1"/>
</dbReference>
<dbReference type="AlphaFoldDB" id="A0A330I1K9"/>
<dbReference type="Gene3D" id="3.40.50.720">
    <property type="entry name" value="NAD(P)-binding Rossmann-like Domain"/>
    <property type="match status" value="1"/>
</dbReference>
<dbReference type="RefSeq" id="WP_112095458.1">
    <property type="nucleotide sequence ID" value="NZ_QMBP01000001.1"/>
</dbReference>
<accession>A0A330I1K9</accession>
<dbReference type="PANTHER" id="PTHR43245">
    <property type="entry name" value="BIFUNCTIONAL POLYMYXIN RESISTANCE PROTEIN ARNA"/>
    <property type="match status" value="1"/>
</dbReference>
<dbReference type="InterPro" id="IPR036291">
    <property type="entry name" value="NAD(P)-bd_dom_sf"/>
</dbReference>
<dbReference type="Gene3D" id="3.90.25.10">
    <property type="entry name" value="UDP-galactose 4-epimerase, domain 1"/>
    <property type="match status" value="1"/>
</dbReference>
<dbReference type="InterPro" id="IPR016040">
    <property type="entry name" value="NAD(P)-bd_dom"/>
</dbReference>
<protein>
    <submittedName>
        <fullName evidence="2">Oxidoreductase</fullName>
    </submittedName>
</protein>
<feature type="domain" description="NAD(P)-binding" evidence="1">
    <location>
        <begin position="4"/>
        <end position="305"/>
    </location>
</feature>
<dbReference type="PANTHER" id="PTHR43245:SF53">
    <property type="entry name" value="EPIMERASE-RELATED"/>
    <property type="match status" value="1"/>
</dbReference>
<reference evidence="3" key="1">
    <citation type="submission" date="2018-06" db="EMBL/GenBank/DDBJ databases">
        <authorList>
            <person name="Helene L.C."/>
            <person name="Dall'Agnol R."/>
            <person name="Delamuta J.R."/>
            <person name="Hungria M."/>
        </authorList>
    </citation>
    <scope>NUCLEOTIDE SEQUENCE [LARGE SCALE GENOMIC DNA]</scope>
    <source>
        <strain evidence="3">AC99b</strain>
    </source>
</reference>
<evidence type="ECO:0000259" key="1">
    <source>
        <dbReference type="Pfam" id="PF16363"/>
    </source>
</evidence>
<evidence type="ECO:0000313" key="3">
    <source>
        <dbReference type="Proteomes" id="UP000251558"/>
    </source>
</evidence>
<dbReference type="EMBL" id="QMBP01000001">
    <property type="protein sequence ID" value="RAZ92879.1"/>
    <property type="molecule type" value="Genomic_DNA"/>
</dbReference>
<gene>
    <name evidence="2" type="ORF">DPM33_03190</name>
</gene>
<dbReference type="SUPFAM" id="SSF51735">
    <property type="entry name" value="NAD(P)-binding Rossmann-fold domains"/>
    <property type="match status" value="1"/>
</dbReference>
<organism evidence="2 3">
    <name type="scientific">Mesorhizobium hawassense</name>
    <dbReference type="NCBI Taxonomy" id="1209954"/>
    <lineage>
        <taxon>Bacteria</taxon>
        <taxon>Pseudomonadati</taxon>
        <taxon>Pseudomonadota</taxon>
        <taxon>Alphaproteobacteria</taxon>
        <taxon>Hyphomicrobiales</taxon>
        <taxon>Phyllobacteriaceae</taxon>
        <taxon>Mesorhizobium</taxon>
    </lineage>
</organism>
<name>A0A330I1K9_9HYPH</name>
<dbReference type="Proteomes" id="UP000251558">
    <property type="component" value="Unassembled WGS sequence"/>
</dbReference>
<keyword evidence="3" id="KW-1185">Reference proteome</keyword>
<reference evidence="2 3" key="2">
    <citation type="submission" date="2018-07" db="EMBL/GenBank/DDBJ databases">
        <title>Diversity of Mesorhizobium strains in Brazil.</title>
        <authorList>
            <person name="Helene L.C.F."/>
            <person name="Dall'Agnol R."/>
            <person name="Delamuta J.R.M."/>
            <person name="Hungria M."/>
        </authorList>
    </citation>
    <scope>NUCLEOTIDE SEQUENCE [LARGE SCALE GENOMIC DNA]</scope>
    <source>
        <strain evidence="2 3">AC99b</strain>
    </source>
</reference>